<name>A0A5B7BC94_DAVIN</name>
<dbReference type="PANTHER" id="PTHR35708">
    <property type="entry name" value="GB|AAD25831.1"/>
    <property type="match status" value="1"/>
</dbReference>
<keyword evidence="1" id="KW-1133">Transmembrane helix</keyword>
<protein>
    <submittedName>
        <fullName evidence="2">Uncharacterized protein</fullName>
    </submittedName>
</protein>
<dbReference type="AlphaFoldDB" id="A0A5B7BC94"/>
<organism evidence="2">
    <name type="scientific">Davidia involucrata</name>
    <name type="common">Dove tree</name>
    <dbReference type="NCBI Taxonomy" id="16924"/>
    <lineage>
        <taxon>Eukaryota</taxon>
        <taxon>Viridiplantae</taxon>
        <taxon>Streptophyta</taxon>
        <taxon>Embryophyta</taxon>
        <taxon>Tracheophyta</taxon>
        <taxon>Spermatophyta</taxon>
        <taxon>Magnoliopsida</taxon>
        <taxon>eudicotyledons</taxon>
        <taxon>Gunneridae</taxon>
        <taxon>Pentapetalae</taxon>
        <taxon>asterids</taxon>
        <taxon>Cornales</taxon>
        <taxon>Nyssaceae</taxon>
        <taxon>Davidia</taxon>
    </lineage>
</organism>
<sequence>MEETAEAYNYICNPFCFFRLSLLCFVLLVASTCFISFGLSTFLISLSVVMVSIFFLFLFTKKKRTLDENLINDHENLLQQNELDQIHHYQVGSPDFQPNSGSEDGTVTSEDFELNWTCPNNGDWGLISSSDDDGDGDDTDDDNLIEISLPKQSIRNFKEELMQKPQQSQSDLLPEYIFQQEGLMELVAEINEMNEEENLIEIDISNGIHQVFKVCD</sequence>
<accession>A0A5B7BC94</accession>
<feature type="transmembrane region" description="Helical" evidence="1">
    <location>
        <begin position="34"/>
        <end position="59"/>
    </location>
</feature>
<proteinExistence type="predicted"/>
<evidence type="ECO:0000313" key="2">
    <source>
        <dbReference type="EMBL" id="MPA65848.1"/>
    </source>
</evidence>
<dbReference type="PANTHER" id="PTHR35708:SF4">
    <property type="entry name" value="TRANSMEMBRANE PROTEIN"/>
    <property type="match status" value="1"/>
</dbReference>
<feature type="transmembrane region" description="Helical" evidence="1">
    <location>
        <begin position="7"/>
        <end position="28"/>
    </location>
</feature>
<keyword evidence="1" id="KW-0472">Membrane</keyword>
<reference evidence="2" key="1">
    <citation type="submission" date="2019-08" db="EMBL/GenBank/DDBJ databases">
        <title>Reference gene set and small RNA set construction with multiple tissues from Davidia involucrata Baill.</title>
        <authorList>
            <person name="Yang H."/>
            <person name="Zhou C."/>
            <person name="Li G."/>
            <person name="Wang J."/>
            <person name="Gao P."/>
            <person name="Wang M."/>
            <person name="Wang R."/>
            <person name="Zhao Y."/>
        </authorList>
    </citation>
    <scope>NUCLEOTIDE SEQUENCE</scope>
    <source>
        <tissue evidence="2">Mixed with DoveR01_LX</tissue>
    </source>
</reference>
<gene>
    <name evidence="2" type="ORF">Din_035289</name>
</gene>
<keyword evidence="1" id="KW-0812">Transmembrane</keyword>
<dbReference type="EMBL" id="GHES01035289">
    <property type="protein sequence ID" value="MPA65848.1"/>
    <property type="molecule type" value="Transcribed_RNA"/>
</dbReference>
<evidence type="ECO:0000256" key="1">
    <source>
        <dbReference type="SAM" id="Phobius"/>
    </source>
</evidence>